<dbReference type="AlphaFoldDB" id="A0A8D5AHX8"/>
<keyword evidence="3" id="KW-1185">Reference proteome</keyword>
<dbReference type="Pfam" id="PF01243">
    <property type="entry name" value="PNPOx_N"/>
    <property type="match status" value="1"/>
</dbReference>
<accession>A0A8D5AHX8</accession>
<dbReference type="GO" id="GO:0005737">
    <property type="term" value="C:cytoplasm"/>
    <property type="evidence" value="ECO:0007669"/>
    <property type="project" value="UniProtKB-ARBA"/>
</dbReference>
<organism evidence="2 3">
    <name type="scientific">Methylogaea oryzae</name>
    <dbReference type="NCBI Taxonomy" id="1295382"/>
    <lineage>
        <taxon>Bacteria</taxon>
        <taxon>Pseudomonadati</taxon>
        <taxon>Pseudomonadota</taxon>
        <taxon>Gammaproteobacteria</taxon>
        <taxon>Methylococcales</taxon>
        <taxon>Methylococcaceae</taxon>
        <taxon>Methylogaea</taxon>
    </lineage>
</organism>
<dbReference type="PANTHER" id="PTHR13343">
    <property type="entry name" value="CREG1 PROTEIN"/>
    <property type="match status" value="1"/>
</dbReference>
<gene>
    <name evidence="2" type="ORF">MoryE10_25290</name>
</gene>
<sequence length="156" mass="16843">MDFSPLKTLIESERTAALGTLHHGQPAVSLVPFALLPTRDGLVIHVSRLASHTQDMLAHPEVGLMVAATPVPGEPVHALPRASIQGTAQPCPAEATGYEGARRVYLERFPYAEDMFQFADFSLFAIAVRSVRFIGGFGKAVSITADDFTAILNRNQ</sequence>
<evidence type="ECO:0000259" key="1">
    <source>
        <dbReference type="Pfam" id="PF01243"/>
    </source>
</evidence>
<dbReference type="SUPFAM" id="SSF50475">
    <property type="entry name" value="FMN-binding split barrel"/>
    <property type="match status" value="1"/>
</dbReference>
<dbReference type="Gene3D" id="2.30.110.10">
    <property type="entry name" value="Electron Transport, Fmn-binding Protein, Chain A"/>
    <property type="match status" value="1"/>
</dbReference>
<dbReference type="PIRSF" id="PIRSF004633">
    <property type="entry name" value="UCP_PLP_oxd"/>
    <property type="match status" value="1"/>
</dbReference>
<protein>
    <submittedName>
        <fullName evidence="2">Pyridoxamine 5'-phosphate oxidase</fullName>
    </submittedName>
</protein>
<proteinExistence type="predicted"/>
<dbReference type="KEGG" id="moz:MoryE10_25290"/>
<dbReference type="EMBL" id="AP019782">
    <property type="protein sequence ID" value="BBL71923.1"/>
    <property type="molecule type" value="Genomic_DNA"/>
</dbReference>
<name>A0A8D5AHX8_9GAMM</name>
<dbReference type="RefSeq" id="WP_054773036.1">
    <property type="nucleotide sequence ID" value="NZ_AP019782.1"/>
</dbReference>
<dbReference type="Proteomes" id="UP000824988">
    <property type="component" value="Chromosome"/>
</dbReference>
<dbReference type="InterPro" id="IPR014419">
    <property type="entry name" value="HutZ"/>
</dbReference>
<dbReference type="PANTHER" id="PTHR13343:SF24">
    <property type="entry name" value="OS07G0573800 PROTEIN"/>
    <property type="match status" value="1"/>
</dbReference>
<reference evidence="2" key="1">
    <citation type="submission" date="2019-06" db="EMBL/GenBank/DDBJ databases">
        <title>Complete genome sequence of Methylogaea oryzae strain JCM16910.</title>
        <authorList>
            <person name="Asakawa S."/>
        </authorList>
    </citation>
    <scope>NUCLEOTIDE SEQUENCE</scope>
    <source>
        <strain evidence="2">E10</strain>
    </source>
</reference>
<feature type="domain" description="Pyridoxamine 5'-phosphate oxidase N-terminal" evidence="1">
    <location>
        <begin position="7"/>
        <end position="134"/>
    </location>
</feature>
<evidence type="ECO:0000313" key="2">
    <source>
        <dbReference type="EMBL" id="BBL71923.1"/>
    </source>
</evidence>
<evidence type="ECO:0000313" key="3">
    <source>
        <dbReference type="Proteomes" id="UP000824988"/>
    </source>
</evidence>
<dbReference type="InterPro" id="IPR011576">
    <property type="entry name" value="Pyridox_Oxase_N"/>
</dbReference>
<dbReference type="InterPro" id="IPR012349">
    <property type="entry name" value="Split_barrel_FMN-bd"/>
</dbReference>